<dbReference type="PANTHER" id="PTHR35337:SF1">
    <property type="entry name" value="SLR1478 PROTEIN"/>
    <property type="match status" value="1"/>
</dbReference>
<dbReference type="EMBL" id="BDQX01000219">
    <property type="protein sequence ID" value="GBG09329.1"/>
    <property type="molecule type" value="Genomic_DNA"/>
</dbReference>
<organism evidence="2 3">
    <name type="scientific">Paenibacillus agaridevorans</name>
    <dbReference type="NCBI Taxonomy" id="171404"/>
    <lineage>
        <taxon>Bacteria</taxon>
        <taxon>Bacillati</taxon>
        <taxon>Bacillota</taxon>
        <taxon>Bacilli</taxon>
        <taxon>Bacillales</taxon>
        <taxon>Paenibacillaceae</taxon>
        <taxon>Paenibacillus</taxon>
    </lineage>
</organism>
<name>A0A2R5EUH7_9BACL</name>
<feature type="transmembrane region" description="Helical" evidence="1">
    <location>
        <begin position="127"/>
        <end position="153"/>
    </location>
</feature>
<feature type="transmembrane region" description="Helical" evidence="1">
    <location>
        <begin position="16"/>
        <end position="33"/>
    </location>
</feature>
<evidence type="ECO:0000256" key="1">
    <source>
        <dbReference type="SAM" id="Phobius"/>
    </source>
</evidence>
<keyword evidence="1" id="KW-0812">Transmembrane</keyword>
<keyword evidence="1" id="KW-1133">Transmembrane helix</keyword>
<feature type="transmembrane region" description="Helical" evidence="1">
    <location>
        <begin position="173"/>
        <end position="197"/>
    </location>
</feature>
<dbReference type="AlphaFoldDB" id="A0A2R5EUH7"/>
<dbReference type="PANTHER" id="PTHR35337">
    <property type="entry name" value="SLR1478 PROTEIN"/>
    <property type="match status" value="1"/>
</dbReference>
<accession>A0A2R5EUH7</accession>
<evidence type="ECO:0000313" key="3">
    <source>
        <dbReference type="Proteomes" id="UP000245202"/>
    </source>
</evidence>
<reference evidence="2 3" key="1">
    <citation type="submission" date="2017-08" db="EMBL/GenBank/DDBJ databases">
        <title>Substantial Increase in Enzyme Production by Combined Drug-Resistance Mutations in Paenibacillus agaridevorans.</title>
        <authorList>
            <person name="Tanaka Y."/>
            <person name="Funane K."/>
            <person name="Hosaka T."/>
            <person name="Shiwa Y."/>
            <person name="Fujita N."/>
            <person name="Miyazaki T."/>
            <person name="Yoshikawa H."/>
            <person name="Murakami K."/>
            <person name="Kasahara K."/>
            <person name="Inaoka T."/>
            <person name="Hiraga Y."/>
            <person name="Ochi K."/>
        </authorList>
    </citation>
    <scope>NUCLEOTIDE SEQUENCE [LARGE SCALE GENOMIC DNA]</scope>
    <source>
        <strain evidence="2 3">T-3040</strain>
    </source>
</reference>
<protein>
    <submittedName>
        <fullName evidence="2">Membrane protein</fullName>
    </submittedName>
</protein>
<proteinExistence type="predicted"/>
<comment type="caution">
    <text evidence="2">The sequence shown here is derived from an EMBL/GenBank/DDBJ whole genome shotgun (WGS) entry which is preliminary data.</text>
</comment>
<keyword evidence="3" id="KW-1185">Reference proteome</keyword>
<keyword evidence="1" id="KW-0472">Membrane</keyword>
<dbReference type="InterPro" id="IPR002798">
    <property type="entry name" value="SpoIIM-like"/>
</dbReference>
<dbReference type="Pfam" id="PF01944">
    <property type="entry name" value="SpoIIM"/>
    <property type="match status" value="1"/>
</dbReference>
<gene>
    <name evidence="2" type="ORF">PAT3040_03973</name>
</gene>
<feature type="transmembrane region" description="Helical" evidence="1">
    <location>
        <begin position="79"/>
        <end position="107"/>
    </location>
</feature>
<dbReference type="Proteomes" id="UP000245202">
    <property type="component" value="Unassembled WGS sequence"/>
</dbReference>
<dbReference type="RefSeq" id="WP_108994087.1">
    <property type="nucleotide sequence ID" value="NZ_BDQX01000219.1"/>
</dbReference>
<evidence type="ECO:0000313" key="2">
    <source>
        <dbReference type="EMBL" id="GBG09329.1"/>
    </source>
</evidence>
<sequence length="208" mass="22958">MFKWRTIWRDLKETRGYIAFAAIMFIAGIFIGGSNPAFRSFLDAQLTGLQQLVETVDQAENRTFAMITVIFLNNAIKSIFIIFLGAFLGVIPILFLIINGMVIGYLLDRVAETPDAMPVFELIVKGLLPHGIIEIPAIIIACAYGMRFGILIVRALGSLLFARDKLSDSGDRLVSFMVRVVPVIIMLTAGLLLASIIESTFTGWLLSL</sequence>